<dbReference type="EMBL" id="JH658545">
    <property type="protein sequence ID" value="EXK78106.1"/>
    <property type="molecule type" value="Genomic_DNA"/>
</dbReference>
<sequence length="42" mass="4903">MENTSPREFDPADAAVCIYYWKESNRFSHDNRCHGSSVLQKL</sequence>
<dbReference type="AlphaFoldDB" id="X0B8L1"/>
<accession>X0B8L1</accession>
<reference evidence="1 2" key="1">
    <citation type="submission" date="2011-11" db="EMBL/GenBank/DDBJ databases">
        <title>The Genome Sequence of Fusarium oxysporum PHW815.</title>
        <authorList>
            <consortium name="The Broad Institute Genome Sequencing Platform"/>
            <person name="Ma L.-J."/>
            <person name="Gale L.R."/>
            <person name="Schwartz D.C."/>
            <person name="Zhou S."/>
            <person name="Corby-Kistler H."/>
            <person name="Young S.K."/>
            <person name="Zeng Q."/>
            <person name="Gargeya S."/>
            <person name="Fitzgerald M."/>
            <person name="Haas B."/>
            <person name="Abouelleil A."/>
            <person name="Alvarado L."/>
            <person name="Arachchi H.M."/>
            <person name="Berlin A."/>
            <person name="Brown A."/>
            <person name="Chapman S.B."/>
            <person name="Chen Z."/>
            <person name="Dunbar C."/>
            <person name="Freedman E."/>
            <person name="Gearin G."/>
            <person name="Goldberg J."/>
            <person name="Griggs A."/>
            <person name="Gujja S."/>
            <person name="Heiman D."/>
            <person name="Howarth C."/>
            <person name="Larson L."/>
            <person name="Lui A."/>
            <person name="MacDonald P.J.P."/>
            <person name="Montmayeur A."/>
            <person name="Murphy C."/>
            <person name="Neiman D."/>
            <person name="Pearson M."/>
            <person name="Priest M."/>
            <person name="Roberts A."/>
            <person name="Saif S."/>
            <person name="Shea T."/>
            <person name="Shenoy N."/>
            <person name="Sisk P."/>
            <person name="Stolte C."/>
            <person name="Sykes S."/>
            <person name="Wortman J."/>
            <person name="Nusbaum C."/>
            <person name="Birren B."/>
        </authorList>
    </citation>
    <scope>NUCLEOTIDE SEQUENCE [LARGE SCALE GENOMIC DNA]</scope>
    <source>
        <strain evidence="1 2">54005</strain>
    </source>
</reference>
<protein>
    <submittedName>
        <fullName evidence="1">Uncharacterized protein</fullName>
    </submittedName>
</protein>
<dbReference type="Proteomes" id="UP000030663">
    <property type="component" value="Unassembled WGS sequence"/>
</dbReference>
<evidence type="ECO:0000313" key="2">
    <source>
        <dbReference type="Proteomes" id="UP000030663"/>
    </source>
</evidence>
<keyword evidence="2" id="KW-1185">Reference proteome</keyword>
<dbReference type="HOGENOM" id="CLU_3260578_0_0_1"/>
<proteinExistence type="predicted"/>
<evidence type="ECO:0000313" key="1">
    <source>
        <dbReference type="EMBL" id="EXK78106.1"/>
    </source>
</evidence>
<gene>
    <name evidence="1" type="ORF">FOQG_17194</name>
</gene>
<organism evidence="1 2">
    <name type="scientific">Fusarium oxysporum f. sp. raphani 54005</name>
    <dbReference type="NCBI Taxonomy" id="1089458"/>
    <lineage>
        <taxon>Eukaryota</taxon>
        <taxon>Fungi</taxon>
        <taxon>Dikarya</taxon>
        <taxon>Ascomycota</taxon>
        <taxon>Pezizomycotina</taxon>
        <taxon>Sordariomycetes</taxon>
        <taxon>Hypocreomycetidae</taxon>
        <taxon>Hypocreales</taxon>
        <taxon>Nectriaceae</taxon>
        <taxon>Fusarium</taxon>
        <taxon>Fusarium oxysporum species complex</taxon>
    </lineage>
</organism>
<name>X0B8L1_FUSOX</name>